<dbReference type="PANTHER" id="PTHR43585:SF2">
    <property type="entry name" value="ATP-GRASP ENZYME FSQD"/>
    <property type="match status" value="1"/>
</dbReference>
<protein>
    <submittedName>
        <fullName evidence="6">ATP-grasp domain-containing protein</fullName>
    </submittedName>
</protein>
<proteinExistence type="predicted"/>
<dbReference type="RefSeq" id="WP_211361941.1">
    <property type="nucleotide sequence ID" value="NZ_VFPH01000001.1"/>
</dbReference>
<dbReference type="InterPro" id="IPR011761">
    <property type="entry name" value="ATP-grasp"/>
</dbReference>
<evidence type="ECO:0000256" key="1">
    <source>
        <dbReference type="ARBA" id="ARBA00022598"/>
    </source>
</evidence>
<keyword evidence="2 4" id="KW-0547">Nucleotide-binding</keyword>
<keyword evidence="7" id="KW-1185">Reference proteome</keyword>
<dbReference type="PROSITE" id="PS50975">
    <property type="entry name" value="ATP_GRASP"/>
    <property type="match status" value="1"/>
</dbReference>
<keyword evidence="3 4" id="KW-0067">ATP-binding</keyword>
<dbReference type="GO" id="GO:0005524">
    <property type="term" value="F:ATP binding"/>
    <property type="evidence" value="ECO:0007669"/>
    <property type="project" value="UniProtKB-UniRule"/>
</dbReference>
<evidence type="ECO:0000256" key="3">
    <source>
        <dbReference type="ARBA" id="ARBA00022840"/>
    </source>
</evidence>
<organism evidence="6 7">
    <name type="scientific">Pseudonocardia cypriaca</name>
    <dbReference type="NCBI Taxonomy" id="882449"/>
    <lineage>
        <taxon>Bacteria</taxon>
        <taxon>Bacillati</taxon>
        <taxon>Actinomycetota</taxon>
        <taxon>Actinomycetes</taxon>
        <taxon>Pseudonocardiales</taxon>
        <taxon>Pseudonocardiaceae</taxon>
        <taxon>Pseudonocardia</taxon>
    </lineage>
</organism>
<dbReference type="Proteomes" id="UP000319818">
    <property type="component" value="Unassembled WGS sequence"/>
</dbReference>
<dbReference type="SMART" id="SM01209">
    <property type="entry name" value="GARS_A"/>
    <property type="match status" value="1"/>
</dbReference>
<dbReference type="GO" id="GO:0016874">
    <property type="term" value="F:ligase activity"/>
    <property type="evidence" value="ECO:0007669"/>
    <property type="project" value="UniProtKB-KW"/>
</dbReference>
<evidence type="ECO:0000313" key="6">
    <source>
        <dbReference type="EMBL" id="TQM45896.1"/>
    </source>
</evidence>
<accession>A0A543GIL4</accession>
<evidence type="ECO:0000259" key="5">
    <source>
        <dbReference type="PROSITE" id="PS50975"/>
    </source>
</evidence>
<dbReference type="GO" id="GO:0046872">
    <property type="term" value="F:metal ion binding"/>
    <property type="evidence" value="ECO:0007669"/>
    <property type="project" value="InterPro"/>
</dbReference>
<dbReference type="Pfam" id="PF13535">
    <property type="entry name" value="ATP-grasp_4"/>
    <property type="match status" value="1"/>
</dbReference>
<evidence type="ECO:0000313" key="7">
    <source>
        <dbReference type="Proteomes" id="UP000319818"/>
    </source>
</evidence>
<dbReference type="EMBL" id="VFPH01000001">
    <property type="protein sequence ID" value="TQM45896.1"/>
    <property type="molecule type" value="Genomic_DNA"/>
</dbReference>
<reference evidence="6 7" key="1">
    <citation type="submission" date="2019-06" db="EMBL/GenBank/DDBJ databases">
        <title>Sequencing the genomes of 1000 actinobacteria strains.</title>
        <authorList>
            <person name="Klenk H.-P."/>
        </authorList>
    </citation>
    <scope>NUCLEOTIDE SEQUENCE [LARGE SCALE GENOMIC DNA]</scope>
    <source>
        <strain evidence="6 7">DSM 45511</strain>
    </source>
</reference>
<comment type="caution">
    <text evidence="6">The sequence shown here is derived from an EMBL/GenBank/DDBJ whole genome shotgun (WGS) entry which is preliminary data.</text>
</comment>
<dbReference type="Gene3D" id="3.40.50.20">
    <property type="match status" value="1"/>
</dbReference>
<dbReference type="Gene3D" id="3.30.470.20">
    <property type="entry name" value="ATP-grasp fold, B domain"/>
    <property type="match status" value="1"/>
</dbReference>
<dbReference type="SUPFAM" id="SSF56059">
    <property type="entry name" value="Glutathione synthetase ATP-binding domain-like"/>
    <property type="match status" value="1"/>
</dbReference>
<dbReference type="PANTHER" id="PTHR43585">
    <property type="entry name" value="FUMIPYRROLE BIOSYNTHESIS PROTEIN C"/>
    <property type="match status" value="1"/>
</dbReference>
<evidence type="ECO:0000256" key="4">
    <source>
        <dbReference type="PROSITE-ProRule" id="PRU00409"/>
    </source>
</evidence>
<dbReference type="AlphaFoldDB" id="A0A543GIL4"/>
<dbReference type="InterPro" id="IPR052032">
    <property type="entry name" value="ATP-dep_AA_Ligase"/>
</dbReference>
<evidence type="ECO:0000256" key="2">
    <source>
        <dbReference type="ARBA" id="ARBA00022741"/>
    </source>
</evidence>
<dbReference type="Gene3D" id="3.30.1490.20">
    <property type="entry name" value="ATP-grasp fold, A domain"/>
    <property type="match status" value="1"/>
</dbReference>
<feature type="domain" description="ATP-grasp" evidence="5">
    <location>
        <begin position="116"/>
        <end position="310"/>
    </location>
</feature>
<name>A0A543GIL4_9PSEU</name>
<gene>
    <name evidence="6" type="ORF">FB388_3296</name>
</gene>
<keyword evidence="1" id="KW-0436">Ligase</keyword>
<dbReference type="InterPro" id="IPR013815">
    <property type="entry name" value="ATP_grasp_subdomain_1"/>
</dbReference>
<sequence>MTTVVMLSPGFPAEMAYFTRALASVGARVIGIGDQPPSELPAPARDALDHYEHVSLADEGAVFAALHGLTRHVRFDQVECLWEPYMILAARIRETFGLPGMTVEQTVPFRDKERMKQVLDAAGIRTPRHASTTTVAGVWEAAERIGYPIIIKPISGAGSADTYRIDSSSQLTETLPLLRHVPEVSVEEFVDGEEFTFDTVCANGKILFENVMWYRPRPLQMKMHEWVSPVSIALRDLSVPDLQPGREMGAQVLAALGFQTGFTHMEWYRTASGEAVFGEIAARPPGARVVDLMNYSTDGDLYVGWAEAVLHGQLRTPLHQRYNAGTIFKRAQGAGRITHIEGLHALQADYGDDIVLVDLLPVGAQRRDWRALLISDGWVVVRHHELQRVIEMTERFATDLQLYAG</sequence>